<feature type="compositionally biased region" description="Pro residues" evidence="1">
    <location>
        <begin position="524"/>
        <end position="534"/>
    </location>
</feature>
<dbReference type="InterPro" id="IPR013783">
    <property type="entry name" value="Ig-like_fold"/>
</dbReference>
<proteinExistence type="predicted"/>
<dbReference type="Proteomes" id="UP001597521">
    <property type="component" value="Unassembled WGS sequence"/>
</dbReference>
<feature type="compositionally biased region" description="Pro residues" evidence="1">
    <location>
        <begin position="482"/>
        <end position="493"/>
    </location>
</feature>
<gene>
    <name evidence="3" type="ORF">ACFSX5_14930</name>
</gene>
<feature type="domain" description="LysM" evidence="2">
    <location>
        <begin position="613"/>
        <end position="662"/>
    </location>
</feature>
<reference evidence="4" key="1">
    <citation type="journal article" date="2019" name="Int. J. Syst. Evol. Microbiol.">
        <title>The Global Catalogue of Microorganisms (GCM) 10K type strain sequencing project: providing services to taxonomists for standard genome sequencing and annotation.</title>
        <authorList>
            <consortium name="The Broad Institute Genomics Platform"/>
            <consortium name="The Broad Institute Genome Sequencing Center for Infectious Disease"/>
            <person name="Wu L."/>
            <person name="Ma J."/>
        </authorList>
    </citation>
    <scope>NUCLEOTIDE SEQUENCE [LARGE SCALE GENOMIC DNA]</scope>
    <source>
        <strain evidence="4">CCM 7427</strain>
    </source>
</reference>
<sequence>MIVGVLVGPTVVTCFNSDENLGVCLRGKMADAGLFPQPATAVVDPAAPAEPPATGTDAAAVAEADAESEPETEVAVGEPALDVDPPADDAAETEELVAATFGLLRAEPDGSVVIAGSGEPGTEVEVYADDTLLGRTTVESSGDWVLVPDEPVPAGGVEITLAEAGKDARAAESFVVVIDEDRSSEPLVVASTPGEASEILQGLEPAERMDVAAAQPAAATPVPEAAAPYADTAVTPSAPAEPSAATSSAPPAEPATDEQTAEPATPPAADPAPVEEPAETPTSEPVDTAEPAASTEAASTTDQPAPAADPASTATDDTAPQERPSTAPEAAATDSQEPPAVPLEPAPATEDEPAATSEEPAAVPEEPAGEPAASPAAPAAAPAVPPTIDAIEVEEGRTFFAGSGPDGATVRLYVDDTFIADAIVEGGRWLVEAGNVLTRPSQRVRADLLEAGSADVAARAEVDFVIDLPEEGTPTAIAAADVPPPPTAEPEPVAPTADASEQPADAPAQPASAPTPADTAPQPEAEPAPAPASPAEPETAATGGLAASTQPAPPAEPAATDDAAAPAEPPAPAEPAAPAEPTATAEAEAPEAEVPTLVAISVGGPDAERFAAGKAIIRRGDNLWTIARRVYGEGIKYTTIYEANTGQIRDPDRIYPGQVFDLPTGEN</sequence>
<evidence type="ECO:0000259" key="2">
    <source>
        <dbReference type="PROSITE" id="PS51782"/>
    </source>
</evidence>
<accession>A0ABW5QNN3</accession>
<dbReference type="PANTHER" id="PTHR34700">
    <property type="entry name" value="POTASSIUM BINDING PROTEIN KBP"/>
    <property type="match status" value="1"/>
</dbReference>
<dbReference type="InterPro" id="IPR018392">
    <property type="entry name" value="LysM"/>
</dbReference>
<protein>
    <submittedName>
        <fullName evidence="3">LysM peptidoglycan-binding domain-containing protein</fullName>
    </submittedName>
</protein>
<name>A0ABW5QNN3_9HYPH</name>
<feature type="compositionally biased region" description="Low complexity" evidence="1">
    <location>
        <begin position="576"/>
        <end position="587"/>
    </location>
</feature>
<feature type="compositionally biased region" description="Low complexity" evidence="1">
    <location>
        <begin position="494"/>
        <end position="523"/>
    </location>
</feature>
<dbReference type="EMBL" id="JBHUNP010000001">
    <property type="protein sequence ID" value="MFD2649081.1"/>
    <property type="molecule type" value="Genomic_DNA"/>
</dbReference>
<evidence type="ECO:0000256" key="1">
    <source>
        <dbReference type="SAM" id="MobiDB-lite"/>
    </source>
</evidence>
<comment type="caution">
    <text evidence="3">The sequence shown here is derived from an EMBL/GenBank/DDBJ whole genome shotgun (WGS) entry which is preliminary data.</text>
</comment>
<feature type="region of interest" description="Disordered" evidence="1">
    <location>
        <begin position="476"/>
        <end position="592"/>
    </location>
</feature>
<dbReference type="Gene3D" id="3.10.350.10">
    <property type="entry name" value="LysM domain"/>
    <property type="match status" value="1"/>
</dbReference>
<dbReference type="PROSITE" id="PS51782">
    <property type="entry name" value="LYSM"/>
    <property type="match status" value="1"/>
</dbReference>
<feature type="compositionally biased region" description="Low complexity" evidence="1">
    <location>
        <begin position="212"/>
        <end position="250"/>
    </location>
</feature>
<feature type="region of interest" description="Disordered" evidence="1">
    <location>
        <begin position="44"/>
        <end position="84"/>
    </location>
</feature>
<feature type="compositionally biased region" description="Low complexity" evidence="1">
    <location>
        <begin position="354"/>
        <end position="382"/>
    </location>
</feature>
<dbReference type="PANTHER" id="PTHR34700:SF4">
    <property type="entry name" value="PHAGE-LIKE ELEMENT PBSX PROTEIN XKDP"/>
    <property type="match status" value="1"/>
</dbReference>
<dbReference type="InterPro" id="IPR052196">
    <property type="entry name" value="Bact_Kbp"/>
</dbReference>
<keyword evidence="4" id="KW-1185">Reference proteome</keyword>
<dbReference type="RefSeq" id="WP_386834501.1">
    <property type="nucleotide sequence ID" value="NZ_JBHUNP010000001.1"/>
</dbReference>
<dbReference type="Gene3D" id="2.60.40.10">
    <property type="entry name" value="Immunoglobulins"/>
    <property type="match status" value="1"/>
</dbReference>
<dbReference type="SUPFAM" id="SSF54106">
    <property type="entry name" value="LysM domain"/>
    <property type="match status" value="1"/>
</dbReference>
<organism evidence="3 4">
    <name type="scientific">Devosia albogilva</name>
    <dbReference type="NCBI Taxonomy" id="429726"/>
    <lineage>
        <taxon>Bacteria</taxon>
        <taxon>Pseudomonadati</taxon>
        <taxon>Pseudomonadota</taxon>
        <taxon>Alphaproteobacteria</taxon>
        <taxon>Hyphomicrobiales</taxon>
        <taxon>Devosiaceae</taxon>
        <taxon>Devosia</taxon>
    </lineage>
</organism>
<dbReference type="CDD" id="cd00118">
    <property type="entry name" value="LysM"/>
    <property type="match status" value="1"/>
</dbReference>
<evidence type="ECO:0000313" key="3">
    <source>
        <dbReference type="EMBL" id="MFD2649081.1"/>
    </source>
</evidence>
<dbReference type="SMART" id="SM00257">
    <property type="entry name" value="LysM"/>
    <property type="match status" value="1"/>
</dbReference>
<feature type="region of interest" description="Disordered" evidence="1">
    <location>
        <begin position="211"/>
        <end position="382"/>
    </location>
</feature>
<feature type="compositionally biased region" description="Low complexity" evidence="1">
    <location>
        <begin position="44"/>
        <end position="63"/>
    </location>
</feature>
<feature type="compositionally biased region" description="Low complexity" evidence="1">
    <location>
        <begin position="557"/>
        <end position="566"/>
    </location>
</feature>
<evidence type="ECO:0000313" key="4">
    <source>
        <dbReference type="Proteomes" id="UP001597521"/>
    </source>
</evidence>
<dbReference type="Pfam" id="PF01476">
    <property type="entry name" value="LysM"/>
    <property type="match status" value="1"/>
</dbReference>
<dbReference type="InterPro" id="IPR036779">
    <property type="entry name" value="LysM_dom_sf"/>
</dbReference>
<feature type="compositionally biased region" description="Low complexity" evidence="1">
    <location>
        <begin position="279"/>
        <end position="318"/>
    </location>
</feature>